<keyword evidence="3" id="KW-0472">Membrane</keyword>
<dbReference type="PROSITE" id="PS51352">
    <property type="entry name" value="THIOREDOXIN_2"/>
    <property type="match status" value="1"/>
</dbReference>
<evidence type="ECO:0000256" key="1">
    <source>
        <dbReference type="ARBA" id="ARBA00010996"/>
    </source>
</evidence>
<organism evidence="5 6">
    <name type="scientific">Asprobacillus argus</name>
    <dbReference type="NCBI Taxonomy" id="3076534"/>
    <lineage>
        <taxon>Bacteria</taxon>
        <taxon>Pseudomonadati</taxon>
        <taxon>Bacteroidota</taxon>
        <taxon>Flavobacteriia</taxon>
        <taxon>Flavobacteriales</taxon>
        <taxon>Flavobacteriaceae</taxon>
        <taxon>Asprobacillus</taxon>
    </lineage>
</organism>
<comment type="similarity">
    <text evidence="1">Belongs to the SCO1/2 family.</text>
</comment>
<keyword evidence="2" id="KW-0186">Copper</keyword>
<dbReference type="PANTHER" id="PTHR12151">
    <property type="entry name" value="ELECTRON TRANSPORT PROTIN SCO1/SENC FAMILY MEMBER"/>
    <property type="match status" value="1"/>
</dbReference>
<dbReference type="Pfam" id="PF02630">
    <property type="entry name" value="SCO1-SenC"/>
    <property type="match status" value="1"/>
</dbReference>
<evidence type="ECO:0000256" key="3">
    <source>
        <dbReference type="SAM" id="Phobius"/>
    </source>
</evidence>
<keyword evidence="3" id="KW-0812">Transmembrane</keyword>
<dbReference type="InterPro" id="IPR013766">
    <property type="entry name" value="Thioredoxin_domain"/>
</dbReference>
<dbReference type="InterPro" id="IPR036249">
    <property type="entry name" value="Thioredoxin-like_sf"/>
</dbReference>
<evidence type="ECO:0000313" key="5">
    <source>
        <dbReference type="EMBL" id="MDT7832669.1"/>
    </source>
</evidence>
<evidence type="ECO:0000313" key="6">
    <source>
        <dbReference type="Proteomes" id="UP001257277"/>
    </source>
</evidence>
<dbReference type="InterPro" id="IPR003782">
    <property type="entry name" value="SCO1/SenC"/>
</dbReference>
<gene>
    <name evidence="5" type="ORF">RQM59_09790</name>
</gene>
<dbReference type="Proteomes" id="UP001257277">
    <property type="component" value="Unassembled WGS sequence"/>
</dbReference>
<accession>A0ABU3LG02</accession>
<protein>
    <submittedName>
        <fullName evidence="5">SCO family protein</fullName>
    </submittedName>
</protein>
<dbReference type="RefSeq" id="WP_349241927.1">
    <property type="nucleotide sequence ID" value="NZ_JAVTTO010000003.1"/>
</dbReference>
<comment type="caution">
    <text evidence="5">The sequence shown here is derived from an EMBL/GenBank/DDBJ whole genome shotgun (WGS) entry which is preliminary data.</text>
</comment>
<evidence type="ECO:0000259" key="4">
    <source>
        <dbReference type="PROSITE" id="PS51352"/>
    </source>
</evidence>
<dbReference type="SUPFAM" id="SSF52833">
    <property type="entry name" value="Thioredoxin-like"/>
    <property type="match status" value="1"/>
</dbReference>
<keyword evidence="3" id="KW-1133">Transmembrane helix</keyword>
<dbReference type="PANTHER" id="PTHR12151:SF25">
    <property type="entry name" value="LINALOOL DEHYDRATASE_ISOMERASE DOMAIN-CONTAINING PROTEIN"/>
    <property type="match status" value="1"/>
</dbReference>
<dbReference type="EMBL" id="JAVTTO010000003">
    <property type="protein sequence ID" value="MDT7832669.1"/>
    <property type="molecule type" value="Genomic_DNA"/>
</dbReference>
<feature type="transmembrane region" description="Helical" evidence="3">
    <location>
        <begin position="7"/>
        <end position="26"/>
    </location>
</feature>
<keyword evidence="6" id="KW-1185">Reference proteome</keyword>
<dbReference type="CDD" id="cd02968">
    <property type="entry name" value="SCO"/>
    <property type="match status" value="1"/>
</dbReference>
<feature type="domain" description="Thioredoxin" evidence="4">
    <location>
        <begin position="54"/>
        <end position="233"/>
    </location>
</feature>
<name>A0ABU3LG02_9FLAO</name>
<proteinExistence type="inferred from homology"/>
<evidence type="ECO:0000256" key="2">
    <source>
        <dbReference type="ARBA" id="ARBA00023008"/>
    </source>
</evidence>
<sequence>MKKKYSYIGVVFIILLFGIYAVPKIISTLNDGDVVKEDRLNKVEKIRKSDPSGLFQFGKVPAFEFVNQHGETVNNETYADKVYVVEFFFSTCPTICPIMNRKMVTVQNEFEKDDDFGIASISITPNIDSPKVLKEYAQRNGITHKNWHLLTGKSDDVVYDLSNKGFKLYVGKGEEEHGGFEHSGLFALVDKNGYIRSRKDEQGNPILYYRALKESGFPDQIKELKEDIKLLLNE</sequence>
<reference evidence="5 6" key="1">
    <citation type="submission" date="2023-09" db="EMBL/GenBank/DDBJ databases">
        <title>Novel taxa isolated from Blanes Bay.</title>
        <authorList>
            <person name="Rey-Velasco X."/>
            <person name="Lucena T."/>
        </authorList>
    </citation>
    <scope>NUCLEOTIDE SEQUENCE [LARGE SCALE GENOMIC DNA]</scope>
    <source>
        <strain evidence="5 6">S356</strain>
    </source>
</reference>
<dbReference type="Gene3D" id="3.40.30.10">
    <property type="entry name" value="Glutaredoxin"/>
    <property type="match status" value="1"/>
</dbReference>